<accession>A0ABR3G4K2</accession>
<dbReference type="Proteomes" id="UP001447188">
    <property type="component" value="Unassembled WGS sequence"/>
</dbReference>
<gene>
    <name evidence="2" type="ORF">Q9L58_010406</name>
</gene>
<keyword evidence="3" id="KW-1185">Reference proteome</keyword>
<name>A0ABR3G4K2_9PEZI</name>
<protein>
    <submittedName>
        <fullName evidence="2">Uncharacterized protein</fullName>
    </submittedName>
</protein>
<organism evidence="2 3">
    <name type="scientific">Discina gigas</name>
    <dbReference type="NCBI Taxonomy" id="1032678"/>
    <lineage>
        <taxon>Eukaryota</taxon>
        <taxon>Fungi</taxon>
        <taxon>Dikarya</taxon>
        <taxon>Ascomycota</taxon>
        <taxon>Pezizomycotina</taxon>
        <taxon>Pezizomycetes</taxon>
        <taxon>Pezizales</taxon>
        <taxon>Discinaceae</taxon>
        <taxon>Discina</taxon>
    </lineage>
</organism>
<reference evidence="2 3" key="1">
    <citation type="submission" date="2024-02" db="EMBL/GenBank/DDBJ databases">
        <title>Discinaceae phylogenomics.</title>
        <authorList>
            <person name="Dirks A.C."/>
            <person name="James T.Y."/>
        </authorList>
    </citation>
    <scope>NUCLEOTIDE SEQUENCE [LARGE SCALE GENOMIC DNA]</scope>
    <source>
        <strain evidence="2 3">ACD0624</strain>
    </source>
</reference>
<feature type="chain" id="PRO_5046106204" evidence="1">
    <location>
        <begin position="21"/>
        <end position="380"/>
    </location>
</feature>
<keyword evidence="1" id="KW-0732">Signal</keyword>
<feature type="signal peptide" evidence="1">
    <location>
        <begin position="1"/>
        <end position="20"/>
    </location>
</feature>
<evidence type="ECO:0000313" key="3">
    <source>
        <dbReference type="Proteomes" id="UP001447188"/>
    </source>
</evidence>
<proteinExistence type="predicted"/>
<evidence type="ECO:0000313" key="2">
    <source>
        <dbReference type="EMBL" id="KAL0630743.1"/>
    </source>
</evidence>
<evidence type="ECO:0000256" key="1">
    <source>
        <dbReference type="SAM" id="SignalP"/>
    </source>
</evidence>
<comment type="caution">
    <text evidence="2">The sequence shown here is derived from an EMBL/GenBank/DDBJ whole genome shotgun (WGS) entry which is preliminary data.</text>
</comment>
<sequence length="380" mass="41419">MVIHRIFGTVLLAASSTVFAQSECVELASVLMQEMTRNVDSFSRENVSSVKFCSAKYSLATTAEKADIEAGYKDIFKVKGGKDTSQLAQNQESMCHGKYGFEFIKSLKIRETRGMPESSAEIVKACIVQRAVRVTRISYAYPVLSFTVTNGEKVEASIRGWVASPRSLLKEECTVSNYSGKIWKTVKPTNSVEFACTLQGSYNPSEKQTSYGGGFITVDVPDSNLQSIPVPGVKFPVMSQTEQALRLQIEALQTKELEVRKELEIERAKVVASDTKGADDLKNLKASHNTWVAALPSHIHVFTVGLETEFFHQLPGSPRYYRLEDKVPGACNPNWGASARAYADSLCGGSGTGLVESTSTHGGFNNPCGHSIAIAFCKGP</sequence>
<dbReference type="EMBL" id="JBBBZM010000395">
    <property type="protein sequence ID" value="KAL0630743.1"/>
    <property type="molecule type" value="Genomic_DNA"/>
</dbReference>